<keyword evidence="2" id="KW-1185">Reference proteome</keyword>
<dbReference type="AlphaFoldDB" id="A0A1I8AQM6"/>
<accession>A0A1I8AQM6</accession>
<feature type="signal peptide" evidence="1">
    <location>
        <begin position="1"/>
        <end position="18"/>
    </location>
</feature>
<evidence type="ECO:0000313" key="2">
    <source>
        <dbReference type="Proteomes" id="UP000095287"/>
    </source>
</evidence>
<keyword evidence="1" id="KW-0732">Signal</keyword>
<sequence length="66" mass="7928">MKLLMICLLLVCCVAVSAEYLESSSRCKRSSICNRKYGKNWWLVKRTTKPWIPYVRRTYPRSRKQQ</sequence>
<proteinExistence type="predicted"/>
<dbReference type="WBParaSite" id="L893_g8161.t1">
    <property type="protein sequence ID" value="L893_g8161.t1"/>
    <property type="gene ID" value="L893_g8161"/>
</dbReference>
<organism evidence="2 3">
    <name type="scientific">Steinernema glaseri</name>
    <dbReference type="NCBI Taxonomy" id="37863"/>
    <lineage>
        <taxon>Eukaryota</taxon>
        <taxon>Metazoa</taxon>
        <taxon>Ecdysozoa</taxon>
        <taxon>Nematoda</taxon>
        <taxon>Chromadorea</taxon>
        <taxon>Rhabditida</taxon>
        <taxon>Tylenchina</taxon>
        <taxon>Panagrolaimomorpha</taxon>
        <taxon>Strongyloidoidea</taxon>
        <taxon>Steinernematidae</taxon>
        <taxon>Steinernema</taxon>
    </lineage>
</organism>
<name>A0A1I8AQM6_9BILA</name>
<evidence type="ECO:0000256" key="1">
    <source>
        <dbReference type="SAM" id="SignalP"/>
    </source>
</evidence>
<dbReference type="Proteomes" id="UP000095287">
    <property type="component" value="Unplaced"/>
</dbReference>
<reference evidence="3" key="1">
    <citation type="submission" date="2016-11" db="UniProtKB">
        <authorList>
            <consortium name="WormBaseParasite"/>
        </authorList>
    </citation>
    <scope>IDENTIFICATION</scope>
</reference>
<protein>
    <submittedName>
        <fullName evidence="3">Secreted protein</fullName>
    </submittedName>
</protein>
<evidence type="ECO:0000313" key="3">
    <source>
        <dbReference type="WBParaSite" id="L893_g8161.t1"/>
    </source>
</evidence>
<feature type="chain" id="PRO_5009314996" evidence="1">
    <location>
        <begin position="19"/>
        <end position="66"/>
    </location>
</feature>